<comment type="caution">
    <text evidence="3">The sequence shown here is derived from an EMBL/GenBank/DDBJ whole genome shotgun (WGS) entry which is preliminary data.</text>
</comment>
<name>A0AAD2G4D9_9STRA</name>
<dbReference type="Proteomes" id="UP001295423">
    <property type="component" value="Unassembled WGS sequence"/>
</dbReference>
<dbReference type="PANTHER" id="PTHR12111">
    <property type="entry name" value="SPLICING FACTOR YJU2"/>
    <property type="match status" value="1"/>
</dbReference>
<feature type="region of interest" description="Disordered" evidence="2">
    <location>
        <begin position="235"/>
        <end position="280"/>
    </location>
</feature>
<dbReference type="EMBL" id="CAKOGP040002103">
    <property type="protein sequence ID" value="CAJ1962449.1"/>
    <property type="molecule type" value="Genomic_DNA"/>
</dbReference>
<dbReference type="GO" id="GO:0071014">
    <property type="term" value="C:post-mRNA release spliceosomal complex"/>
    <property type="evidence" value="ECO:0007669"/>
    <property type="project" value="TreeGrafter"/>
</dbReference>
<evidence type="ECO:0000313" key="3">
    <source>
        <dbReference type="EMBL" id="CAJ1962449.1"/>
    </source>
</evidence>
<comment type="similarity">
    <text evidence="1">Belongs to the CWC16 family.</text>
</comment>
<protein>
    <recommendedName>
        <fullName evidence="5">Splicing factor YJU2</fullName>
    </recommendedName>
</protein>
<proteinExistence type="inferred from homology"/>
<dbReference type="PANTHER" id="PTHR12111:SF2">
    <property type="entry name" value="SPLICING FACTOR YJU2B-RELATED"/>
    <property type="match status" value="1"/>
</dbReference>
<dbReference type="GO" id="GO:0000398">
    <property type="term" value="P:mRNA splicing, via spliceosome"/>
    <property type="evidence" value="ECO:0007669"/>
    <property type="project" value="InterPro"/>
</dbReference>
<feature type="compositionally biased region" description="Basic and acidic residues" evidence="2">
    <location>
        <begin position="300"/>
        <end position="310"/>
    </location>
</feature>
<gene>
    <name evidence="3" type="ORF">CYCCA115_LOCUS19693</name>
</gene>
<evidence type="ECO:0000313" key="4">
    <source>
        <dbReference type="Proteomes" id="UP001295423"/>
    </source>
</evidence>
<feature type="region of interest" description="Disordered" evidence="2">
    <location>
        <begin position="295"/>
        <end position="358"/>
    </location>
</feature>
<dbReference type="InterPro" id="IPR007590">
    <property type="entry name" value="Saf4/Yju2"/>
</dbReference>
<evidence type="ECO:0000256" key="2">
    <source>
        <dbReference type="SAM" id="MobiDB-lite"/>
    </source>
</evidence>
<reference evidence="3" key="1">
    <citation type="submission" date="2023-08" db="EMBL/GenBank/DDBJ databases">
        <authorList>
            <person name="Audoor S."/>
            <person name="Bilcke G."/>
        </authorList>
    </citation>
    <scope>NUCLEOTIDE SEQUENCE</scope>
</reference>
<feature type="compositionally biased region" description="Low complexity" evidence="2">
    <location>
        <begin position="333"/>
        <end position="345"/>
    </location>
</feature>
<evidence type="ECO:0008006" key="5">
    <source>
        <dbReference type="Google" id="ProtNLM"/>
    </source>
</evidence>
<keyword evidence="4" id="KW-1185">Reference proteome</keyword>
<accession>A0AAD2G4D9</accession>
<organism evidence="3 4">
    <name type="scientific">Cylindrotheca closterium</name>
    <dbReference type="NCBI Taxonomy" id="2856"/>
    <lineage>
        <taxon>Eukaryota</taxon>
        <taxon>Sar</taxon>
        <taxon>Stramenopiles</taxon>
        <taxon>Ochrophyta</taxon>
        <taxon>Bacillariophyta</taxon>
        <taxon>Bacillariophyceae</taxon>
        <taxon>Bacillariophycidae</taxon>
        <taxon>Bacillariales</taxon>
        <taxon>Bacillariaceae</taxon>
        <taxon>Cylindrotheca</taxon>
    </lineage>
</organism>
<dbReference type="GO" id="GO:0005684">
    <property type="term" value="C:U2-type spliceosomal complex"/>
    <property type="evidence" value="ECO:0007669"/>
    <property type="project" value="TreeGrafter"/>
</dbReference>
<sequence>MSSLAATQADGYYLPPEYYDSGTYKKKSKNQFANSKGHNQFVKSGVARFELPYKGVCLSCKTSIARGTRYNAKKVDTGESYFTTNIWEFQMTCRVCSHPFRIRTNPQERGFDYVEGIKIQAGQEPSKELLERTFSTNMDVPDALEKLEAQAKGKKKLMTEIDQLEGLQKLNEKTKLNDSASNATIRARFRKDRKAKRARIREAKSLGWREGMEVVGTSLDDQVAAKETVFGRSKETEKKRFGAVKQSSIFGNKDESKRKRTGRPKREKDEDIPNAATIFPDPAVSKTAIPLDLPSNPIDSEVKPETDLRKQTRIKRKINPAMIQQNPVDVLKSSSSSPVESTFSSMLAGYGSDSSDDD</sequence>
<dbReference type="Pfam" id="PF04502">
    <property type="entry name" value="Saf4_Yju2"/>
    <property type="match status" value="1"/>
</dbReference>
<dbReference type="AlphaFoldDB" id="A0AAD2G4D9"/>
<evidence type="ECO:0000256" key="1">
    <source>
        <dbReference type="ARBA" id="ARBA00005595"/>
    </source>
</evidence>